<dbReference type="InterPro" id="IPR003838">
    <property type="entry name" value="ABC3_permease_C"/>
</dbReference>
<feature type="transmembrane region" description="Helical" evidence="6">
    <location>
        <begin position="266"/>
        <end position="287"/>
    </location>
</feature>
<dbReference type="PANTHER" id="PTHR30572:SF18">
    <property type="entry name" value="ABC-TYPE MACROLIDE FAMILY EXPORT SYSTEM PERMEASE COMPONENT 2"/>
    <property type="match status" value="1"/>
</dbReference>
<dbReference type="Proteomes" id="UP000886881">
    <property type="component" value="Unassembled WGS sequence"/>
</dbReference>
<reference evidence="9" key="2">
    <citation type="journal article" date="2021" name="PeerJ">
        <title>Extensive microbial diversity within the chicken gut microbiome revealed by metagenomics and culture.</title>
        <authorList>
            <person name="Gilroy R."/>
            <person name="Ravi A."/>
            <person name="Getino M."/>
            <person name="Pursley I."/>
            <person name="Horton D.L."/>
            <person name="Alikhan N.F."/>
            <person name="Baker D."/>
            <person name="Gharbi K."/>
            <person name="Hall N."/>
            <person name="Watson M."/>
            <person name="Adriaenssens E.M."/>
            <person name="Foster-Nyarko E."/>
            <person name="Jarju S."/>
            <person name="Secka A."/>
            <person name="Antonio M."/>
            <person name="Oren A."/>
            <person name="Chaudhuri R.R."/>
            <person name="La Ragione R."/>
            <person name="Hildebrand F."/>
            <person name="Pallen M.J."/>
        </authorList>
    </citation>
    <scope>NUCLEOTIDE SEQUENCE</scope>
    <source>
        <strain evidence="9">ChiHecec2B26-709</strain>
    </source>
</reference>
<dbReference type="InterPro" id="IPR050250">
    <property type="entry name" value="Macrolide_Exporter_MacB"/>
</dbReference>
<proteinExistence type="predicted"/>
<dbReference type="Pfam" id="PF12704">
    <property type="entry name" value="MacB_PCD"/>
    <property type="match status" value="1"/>
</dbReference>
<evidence type="ECO:0000256" key="1">
    <source>
        <dbReference type="ARBA" id="ARBA00004651"/>
    </source>
</evidence>
<feature type="transmembrane region" description="Helical" evidence="6">
    <location>
        <begin position="308"/>
        <end position="333"/>
    </location>
</feature>
<keyword evidence="5 6" id="KW-0472">Membrane</keyword>
<evidence type="ECO:0000313" key="9">
    <source>
        <dbReference type="EMBL" id="HIT46753.1"/>
    </source>
</evidence>
<feature type="transmembrane region" description="Helical" evidence="6">
    <location>
        <begin position="709"/>
        <end position="732"/>
    </location>
</feature>
<evidence type="ECO:0000256" key="3">
    <source>
        <dbReference type="ARBA" id="ARBA00022692"/>
    </source>
</evidence>
<feature type="domain" description="ABC3 transporter permease C-terminal" evidence="7">
    <location>
        <begin position="268"/>
        <end position="391"/>
    </location>
</feature>
<accession>A0A9D1GML7</accession>
<feature type="transmembrane region" description="Helical" evidence="6">
    <location>
        <begin position="660"/>
        <end position="680"/>
    </location>
</feature>
<gene>
    <name evidence="9" type="ORF">IAC35_02725</name>
</gene>
<feature type="transmembrane region" description="Helical" evidence="6">
    <location>
        <begin position="406"/>
        <end position="425"/>
    </location>
</feature>
<dbReference type="GO" id="GO:0022857">
    <property type="term" value="F:transmembrane transporter activity"/>
    <property type="evidence" value="ECO:0007669"/>
    <property type="project" value="TreeGrafter"/>
</dbReference>
<evidence type="ECO:0000256" key="5">
    <source>
        <dbReference type="ARBA" id="ARBA00023136"/>
    </source>
</evidence>
<evidence type="ECO:0000259" key="8">
    <source>
        <dbReference type="Pfam" id="PF12704"/>
    </source>
</evidence>
<dbReference type="GO" id="GO:0005886">
    <property type="term" value="C:plasma membrane"/>
    <property type="evidence" value="ECO:0007669"/>
    <property type="project" value="UniProtKB-SubCell"/>
</dbReference>
<keyword evidence="4 6" id="KW-1133">Transmembrane helix</keyword>
<keyword evidence="3 6" id="KW-0812">Transmembrane</keyword>
<feature type="transmembrane region" description="Helical" evidence="6">
    <location>
        <begin position="744"/>
        <end position="763"/>
    </location>
</feature>
<comment type="subcellular location">
    <subcellularLocation>
        <location evidence="1">Cell membrane</location>
        <topology evidence="1">Multi-pass membrane protein</topology>
    </subcellularLocation>
</comment>
<feature type="transmembrane region" description="Helical" evidence="6">
    <location>
        <begin position="364"/>
        <end position="385"/>
    </location>
</feature>
<evidence type="ECO:0000313" key="10">
    <source>
        <dbReference type="Proteomes" id="UP000886881"/>
    </source>
</evidence>
<dbReference type="AlphaFoldDB" id="A0A9D1GML7"/>
<name>A0A9D1GML7_9BACT</name>
<evidence type="ECO:0000256" key="4">
    <source>
        <dbReference type="ARBA" id="ARBA00022989"/>
    </source>
</evidence>
<evidence type="ECO:0000256" key="6">
    <source>
        <dbReference type="SAM" id="Phobius"/>
    </source>
</evidence>
<reference evidence="9" key="1">
    <citation type="submission" date="2020-10" db="EMBL/GenBank/DDBJ databases">
        <authorList>
            <person name="Gilroy R."/>
        </authorList>
    </citation>
    <scope>NUCLEOTIDE SEQUENCE</scope>
    <source>
        <strain evidence="9">ChiHecec2B26-709</strain>
    </source>
</reference>
<evidence type="ECO:0000259" key="7">
    <source>
        <dbReference type="Pfam" id="PF02687"/>
    </source>
</evidence>
<sequence>MKSFFRFLMRNRLYCLINLAGLALSLALVITVFSYTGAQRRISRAVPDYENTYAVTWKGDGLLCYGVSDRLSGLPEAEAVTMFSGAYEDCVCEFGEKTFLSDIMCADAGFFDFFDIEFLKGSPDRFSVTGAFLSESFARRLAGGDELEGRQLQIDGDSFIVAGIFKDFGKGLLRPADIIINDYAPYGPMLQYKEQPLNTFGNVLVFVRLTEGCDIRSVNDKLNELFKDTESVYGKLSLMRSDEFYFSEGNVFLEKGEAGLIRNMTAAGAALLLLALLNYINLNTALVGKRSVEMATRRLLGSGRKDIFMKYVSESVAFTALCFCIAMMIAAALTPVLGRLAMDAESVSSSALFNVKDMFGAGNLPAYVLACLLTGILAGVVPAMLASRISPIATVKGEFRRSDRRIFSKIFIIIQNVVSVALIALTTTMELQTRHMLDRPVGCDYTDIYYLNTSLSQTDRTVLQERLAQLPCIDRIGLCSGLPGAMAMSTSDEVDGKPFTCNICVLDTTAFNILGFNILNQTQDCTPGTVWLTENTVKLIGEDVDSGNLTENFIGKGYIHKSYGNSVCGVISDFVIGSPGENRAEEGLIVSITGGSNWMNLVIRTRGDHEEAAAMINAVYEEVCRESYGIVLPTYYSCYMDDLIRQNLSDEMRSLRLIELLTALAILLSLSGLVAISIYYTDSNAKSIAVYKVFGATSSEETLRNLRTYFGITLAADILAVPVALVLCRHYLEGFSYRMELSAWIFIATVLISLAITFVSVIFQVRRAAGVNPAETLKKE</sequence>
<organism evidence="9 10">
    <name type="scientific">Candidatus Cryptobacteroides merdipullorum</name>
    <dbReference type="NCBI Taxonomy" id="2840771"/>
    <lineage>
        <taxon>Bacteria</taxon>
        <taxon>Pseudomonadati</taxon>
        <taxon>Bacteroidota</taxon>
        <taxon>Bacteroidia</taxon>
        <taxon>Bacteroidales</taxon>
        <taxon>Candidatus Cryptobacteroides</taxon>
    </lineage>
</organism>
<dbReference type="InterPro" id="IPR025857">
    <property type="entry name" value="MacB_PCD"/>
</dbReference>
<dbReference type="Pfam" id="PF02687">
    <property type="entry name" value="FtsX"/>
    <property type="match status" value="2"/>
</dbReference>
<protein>
    <submittedName>
        <fullName evidence="9">ABC transporter permease</fullName>
    </submittedName>
</protein>
<feature type="domain" description="ABC3 transporter permease C-terminal" evidence="7">
    <location>
        <begin position="661"/>
        <end position="773"/>
    </location>
</feature>
<dbReference type="EMBL" id="DVLC01000052">
    <property type="protein sequence ID" value="HIT46753.1"/>
    <property type="molecule type" value="Genomic_DNA"/>
</dbReference>
<comment type="caution">
    <text evidence="9">The sequence shown here is derived from an EMBL/GenBank/DDBJ whole genome shotgun (WGS) entry which is preliminary data.</text>
</comment>
<dbReference type="PANTHER" id="PTHR30572">
    <property type="entry name" value="MEMBRANE COMPONENT OF TRANSPORTER-RELATED"/>
    <property type="match status" value="1"/>
</dbReference>
<keyword evidence="2" id="KW-1003">Cell membrane</keyword>
<feature type="domain" description="MacB-like periplasmic core" evidence="8">
    <location>
        <begin position="16"/>
        <end position="224"/>
    </location>
</feature>
<evidence type="ECO:0000256" key="2">
    <source>
        <dbReference type="ARBA" id="ARBA00022475"/>
    </source>
</evidence>